<feature type="domain" description="Mur ligase central" evidence="4">
    <location>
        <begin position="49"/>
        <end position="244"/>
    </location>
</feature>
<dbReference type="AlphaFoldDB" id="A0A1F6D911"/>
<dbReference type="InterPro" id="IPR013221">
    <property type="entry name" value="Mur_ligase_cen"/>
</dbReference>
<evidence type="ECO:0000256" key="2">
    <source>
        <dbReference type="RuleBase" id="RU004135"/>
    </source>
</evidence>
<comment type="similarity">
    <text evidence="1">Belongs to the MurCDEF family. MurE subfamily.</text>
</comment>
<dbReference type="GO" id="GO:0005524">
    <property type="term" value="F:ATP binding"/>
    <property type="evidence" value="ECO:0007669"/>
    <property type="project" value="InterPro"/>
</dbReference>
<dbReference type="InterPro" id="IPR005761">
    <property type="entry name" value="UDP-N-AcMur-Glu-dNH2Pim_ligase"/>
</dbReference>
<dbReference type="UniPathway" id="UPA00219"/>
<protein>
    <recommendedName>
        <fullName evidence="7">UDP-N-acetylmuramoyl-L-alanyl-D-glutamate--2, 6-diaminopimelate ligase</fullName>
    </recommendedName>
</protein>
<dbReference type="Proteomes" id="UP000177958">
    <property type="component" value="Unassembled WGS sequence"/>
</dbReference>
<keyword evidence="2" id="KW-0131">Cell cycle</keyword>
<dbReference type="GO" id="GO:0016881">
    <property type="term" value="F:acid-amino acid ligase activity"/>
    <property type="evidence" value="ECO:0007669"/>
    <property type="project" value="InterPro"/>
</dbReference>
<dbReference type="InterPro" id="IPR004101">
    <property type="entry name" value="Mur_ligase_C"/>
</dbReference>
<evidence type="ECO:0000313" key="5">
    <source>
        <dbReference type="EMBL" id="OGG57929.1"/>
    </source>
</evidence>
<dbReference type="Gene3D" id="3.90.190.20">
    <property type="entry name" value="Mur ligase, C-terminal domain"/>
    <property type="match status" value="1"/>
</dbReference>
<name>A0A1F6D911_9BACT</name>
<dbReference type="InterPro" id="IPR036565">
    <property type="entry name" value="Mur-like_cat_sf"/>
</dbReference>
<keyword evidence="2" id="KW-0961">Cell wall biogenesis/degradation</keyword>
<dbReference type="GO" id="GO:0071555">
    <property type="term" value="P:cell wall organization"/>
    <property type="evidence" value="ECO:0007669"/>
    <property type="project" value="UniProtKB-KW"/>
</dbReference>
<gene>
    <name evidence="5" type="ORF">A2853_03310</name>
</gene>
<keyword evidence="2" id="KW-0133">Cell shape</keyword>
<accession>A0A1F6D911</accession>
<dbReference type="GO" id="GO:0005737">
    <property type="term" value="C:cytoplasm"/>
    <property type="evidence" value="ECO:0007669"/>
    <property type="project" value="UniProtKB-SubCell"/>
</dbReference>
<evidence type="ECO:0000313" key="6">
    <source>
        <dbReference type="Proteomes" id="UP000177958"/>
    </source>
</evidence>
<keyword evidence="2" id="KW-0132">Cell division</keyword>
<organism evidence="5 6">
    <name type="scientific">Candidatus Kaiserbacteria bacterium RIFCSPHIGHO2_01_FULL_55_17</name>
    <dbReference type="NCBI Taxonomy" id="1798484"/>
    <lineage>
        <taxon>Bacteria</taxon>
        <taxon>Candidatus Kaiseribacteriota</taxon>
    </lineage>
</organism>
<reference evidence="5 6" key="1">
    <citation type="journal article" date="2016" name="Nat. Commun.">
        <title>Thousands of microbial genomes shed light on interconnected biogeochemical processes in an aquifer system.</title>
        <authorList>
            <person name="Anantharaman K."/>
            <person name="Brown C.T."/>
            <person name="Hug L.A."/>
            <person name="Sharon I."/>
            <person name="Castelle C.J."/>
            <person name="Probst A.J."/>
            <person name="Thomas B.C."/>
            <person name="Singh A."/>
            <person name="Wilkins M.J."/>
            <person name="Karaoz U."/>
            <person name="Brodie E.L."/>
            <person name="Williams K.H."/>
            <person name="Hubbard S.S."/>
            <person name="Banfield J.F."/>
        </authorList>
    </citation>
    <scope>NUCLEOTIDE SEQUENCE [LARGE SCALE GENOMIC DNA]</scope>
</reference>
<dbReference type="PANTHER" id="PTHR23135:SF4">
    <property type="entry name" value="UDP-N-ACETYLMURAMOYL-L-ALANYL-D-GLUTAMATE--2,6-DIAMINOPIMELATE LIGASE MURE HOMOLOG, CHLOROPLASTIC"/>
    <property type="match status" value="1"/>
</dbReference>
<dbReference type="SUPFAM" id="SSF53244">
    <property type="entry name" value="MurD-like peptide ligases, peptide-binding domain"/>
    <property type="match status" value="1"/>
</dbReference>
<dbReference type="Pfam" id="PF02875">
    <property type="entry name" value="Mur_ligase_C"/>
    <property type="match status" value="1"/>
</dbReference>
<feature type="domain" description="Mur ligase C-terminal" evidence="3">
    <location>
        <begin position="267"/>
        <end position="389"/>
    </location>
</feature>
<evidence type="ECO:0000259" key="4">
    <source>
        <dbReference type="Pfam" id="PF08245"/>
    </source>
</evidence>
<evidence type="ECO:0008006" key="7">
    <source>
        <dbReference type="Google" id="ProtNLM"/>
    </source>
</evidence>
<sequence>MLRTIRKLLGVLVPAPLLAKCLSAYHFALAWFGAVLYGYPSRFLLVVGVTGTKGKTTVTEMVNAILEEAGYTTALMNSIRFKIAAASNPNRTRMSMPGRLFIQKFLQDAVHAGCSAAILEVTSEGARQHRHRFIDLDALIFTNLAPEHIESHGSLEEYASAKFEIGRQLSRSMKRPRIVVANAEDKESTRYLMLPVEQILPFSLADVHASADENGGHFTFDDASITLQLPGAFSLRNALASATLTRALGIRTSVIASALEKLKKIPGRAERIEMGQAFTAVVDYAHTPDSLAALYDAYRNMRKICVMGATGGGRDTWKRPVMGRIAEEHCDTVILTDEDPYDEDPRQIVEDIAHGMTKRPEIIMDRREAIRRGLGMAKAGSAVLITGKGTDPSICGPSGKKTPWSDERVVREELEALMQSARV</sequence>
<dbReference type="GO" id="GO:0008360">
    <property type="term" value="P:regulation of cell shape"/>
    <property type="evidence" value="ECO:0007669"/>
    <property type="project" value="UniProtKB-KW"/>
</dbReference>
<comment type="subcellular location">
    <subcellularLocation>
        <location evidence="2">Cytoplasm</location>
    </subcellularLocation>
</comment>
<dbReference type="EMBL" id="MFKX01000008">
    <property type="protein sequence ID" value="OGG57929.1"/>
    <property type="molecule type" value="Genomic_DNA"/>
</dbReference>
<dbReference type="SUPFAM" id="SSF53623">
    <property type="entry name" value="MurD-like peptide ligases, catalytic domain"/>
    <property type="match status" value="1"/>
</dbReference>
<dbReference type="NCBIfam" id="TIGR01085">
    <property type="entry name" value="murE"/>
    <property type="match status" value="1"/>
</dbReference>
<dbReference type="Gene3D" id="3.40.1190.10">
    <property type="entry name" value="Mur-like, catalytic domain"/>
    <property type="match status" value="1"/>
</dbReference>
<dbReference type="GO" id="GO:0051301">
    <property type="term" value="P:cell division"/>
    <property type="evidence" value="ECO:0007669"/>
    <property type="project" value="UniProtKB-KW"/>
</dbReference>
<evidence type="ECO:0000259" key="3">
    <source>
        <dbReference type="Pfam" id="PF02875"/>
    </source>
</evidence>
<dbReference type="Pfam" id="PF08245">
    <property type="entry name" value="Mur_ligase_M"/>
    <property type="match status" value="1"/>
</dbReference>
<comment type="pathway">
    <text evidence="2">Cell wall biogenesis; peptidoglycan biosynthesis.</text>
</comment>
<dbReference type="PANTHER" id="PTHR23135">
    <property type="entry name" value="MUR LIGASE FAMILY MEMBER"/>
    <property type="match status" value="1"/>
</dbReference>
<comment type="caution">
    <text evidence="5">The sequence shown here is derived from an EMBL/GenBank/DDBJ whole genome shotgun (WGS) entry which is preliminary data.</text>
</comment>
<dbReference type="InterPro" id="IPR036615">
    <property type="entry name" value="Mur_ligase_C_dom_sf"/>
</dbReference>
<dbReference type="GO" id="GO:0009252">
    <property type="term" value="P:peptidoglycan biosynthetic process"/>
    <property type="evidence" value="ECO:0007669"/>
    <property type="project" value="UniProtKB-UniPathway"/>
</dbReference>
<proteinExistence type="inferred from homology"/>
<evidence type="ECO:0000256" key="1">
    <source>
        <dbReference type="ARBA" id="ARBA00005898"/>
    </source>
</evidence>
<keyword evidence="2" id="KW-0573">Peptidoglycan synthesis</keyword>